<gene>
    <name evidence="4" type="primary">ROPGAP1_5</name>
    <name evidence="4" type="ORF">CK203_043538</name>
</gene>
<dbReference type="Pfam" id="PF00786">
    <property type="entry name" value="PBD"/>
    <property type="match status" value="1"/>
</dbReference>
<dbReference type="InterPro" id="IPR000095">
    <property type="entry name" value="CRIB_dom"/>
</dbReference>
<dbReference type="EMBL" id="QGNW01000188">
    <property type="protein sequence ID" value="RVW86957.1"/>
    <property type="molecule type" value="Genomic_DNA"/>
</dbReference>
<dbReference type="GO" id="GO:0005096">
    <property type="term" value="F:GTPase activator activity"/>
    <property type="evidence" value="ECO:0007669"/>
    <property type="project" value="UniProtKB-KW"/>
</dbReference>
<evidence type="ECO:0000313" key="4">
    <source>
        <dbReference type="EMBL" id="RVW86957.1"/>
    </source>
</evidence>
<evidence type="ECO:0000259" key="3">
    <source>
        <dbReference type="PROSITE" id="PS50108"/>
    </source>
</evidence>
<dbReference type="PROSITE" id="PS50108">
    <property type="entry name" value="CRIB"/>
    <property type="match status" value="1"/>
</dbReference>
<evidence type="ECO:0000256" key="2">
    <source>
        <dbReference type="SAM" id="MobiDB-lite"/>
    </source>
</evidence>
<dbReference type="PANTHER" id="PTHR23177">
    <property type="entry name" value="MKIAA1688 PROTEIN"/>
    <property type="match status" value="1"/>
</dbReference>
<dbReference type="PANTHER" id="PTHR23177:SF64">
    <property type="entry name" value="RHO GTPASE-ACTIVATING PROTEIN 1"/>
    <property type="match status" value="1"/>
</dbReference>
<dbReference type="InterPro" id="IPR036936">
    <property type="entry name" value="CRIB_dom_sf"/>
</dbReference>
<name>A0A438HR63_VITVI</name>
<accession>A0A438HR63</accession>
<dbReference type="Proteomes" id="UP000288805">
    <property type="component" value="Unassembled WGS sequence"/>
</dbReference>
<dbReference type="Gene3D" id="3.90.810.10">
    <property type="entry name" value="CRIB domain"/>
    <property type="match status" value="1"/>
</dbReference>
<evidence type="ECO:0000313" key="5">
    <source>
        <dbReference type="Proteomes" id="UP000288805"/>
    </source>
</evidence>
<dbReference type="AlphaFoldDB" id="A0A438HR63"/>
<dbReference type="CDD" id="cd00132">
    <property type="entry name" value="CRIB"/>
    <property type="match status" value="1"/>
</dbReference>
<reference evidence="4 5" key="1">
    <citation type="journal article" date="2018" name="PLoS Genet.">
        <title>Population sequencing reveals clonal diversity and ancestral inbreeding in the grapevine cultivar Chardonnay.</title>
        <authorList>
            <person name="Roach M.J."/>
            <person name="Johnson D.L."/>
            <person name="Bohlmann J."/>
            <person name="van Vuuren H.J."/>
            <person name="Jones S.J."/>
            <person name="Pretorius I.S."/>
            <person name="Schmidt S.A."/>
            <person name="Borneman A.R."/>
        </authorList>
    </citation>
    <scope>NUCLEOTIDE SEQUENCE [LARGE SCALE GENOMIC DNA]</scope>
    <source>
        <strain evidence="5">cv. Chardonnay</strain>
        <tissue evidence="4">Leaf</tissue>
    </source>
</reference>
<proteinExistence type="predicted"/>
<feature type="region of interest" description="Disordered" evidence="2">
    <location>
        <begin position="1"/>
        <end position="25"/>
    </location>
</feature>
<feature type="domain" description="CRIB" evidence="3">
    <location>
        <begin position="62"/>
        <end position="75"/>
    </location>
</feature>
<organism evidence="4 5">
    <name type="scientific">Vitis vinifera</name>
    <name type="common">Grape</name>
    <dbReference type="NCBI Taxonomy" id="29760"/>
    <lineage>
        <taxon>Eukaryota</taxon>
        <taxon>Viridiplantae</taxon>
        <taxon>Streptophyta</taxon>
        <taxon>Embryophyta</taxon>
        <taxon>Tracheophyta</taxon>
        <taxon>Spermatophyta</taxon>
        <taxon>Magnoliopsida</taxon>
        <taxon>eudicotyledons</taxon>
        <taxon>Gunneridae</taxon>
        <taxon>Pentapetalae</taxon>
        <taxon>rosids</taxon>
        <taxon>Vitales</taxon>
        <taxon>Vitaceae</taxon>
        <taxon>Viteae</taxon>
        <taxon>Vitis</taxon>
    </lineage>
</organism>
<evidence type="ECO:0000256" key="1">
    <source>
        <dbReference type="ARBA" id="ARBA00022468"/>
    </source>
</evidence>
<dbReference type="InterPro" id="IPR044785">
    <property type="entry name" value="RopGAP1-5"/>
</dbReference>
<comment type="caution">
    <text evidence="4">The sequence shown here is derived from an EMBL/GenBank/DDBJ whole genome shotgun (WGS) entry which is preliminary data.</text>
</comment>
<dbReference type="SMART" id="SM00285">
    <property type="entry name" value="PBD"/>
    <property type="match status" value="1"/>
</dbReference>
<keyword evidence="1" id="KW-0343">GTPase activation</keyword>
<sequence>MTEVLHLPSSPRCGGDSRVTGAEGQRVKDREQLSLLALLVTLFRKSLVVCKTDREELCAMEIGWPTNVRHVAHVTFDRFNGFLGLPVEFEPEVPRRAPSAR</sequence>
<protein>
    <submittedName>
        <fullName evidence="4">Rho GTPase-activating protein 1</fullName>
    </submittedName>
</protein>